<evidence type="ECO:0000256" key="3">
    <source>
        <dbReference type="ARBA" id="ARBA00022795"/>
    </source>
</evidence>
<evidence type="ECO:0000313" key="8">
    <source>
        <dbReference type="Proteomes" id="UP000235731"/>
    </source>
</evidence>
<sequence length="220" mass="24349">MAVINKVDEKTAQPADLKRIPKKVLDKEAFMQLFITQLQYQDPMRPMENHEMALQLAAFNQVDQLFNLNDKLSKLVDLYKANEFTLFTNLVGKEIKVEGNTVRIENGKFLGAEFELSEPANQALVTIRNSQGKVVKNLTLYNLSKGVNKIDWDGKDDQGNTLPDGNYKISITVGQGEKAQSITPIVGAKVTGAILGDSPTLKINDSETVTLKQIKEILGG</sequence>
<dbReference type="Pfam" id="PF13860">
    <property type="entry name" value="FlgD_ig"/>
    <property type="match status" value="1"/>
</dbReference>
<evidence type="ECO:0000256" key="4">
    <source>
        <dbReference type="ARBA" id="ARBA00024746"/>
    </source>
</evidence>
<proteinExistence type="inferred from homology"/>
<dbReference type="InterPro" id="IPR025965">
    <property type="entry name" value="FlgD/Vpr_Ig-like"/>
</dbReference>
<dbReference type="EMBL" id="PNIE01000056">
    <property type="protein sequence ID" value="PMP62699.1"/>
    <property type="molecule type" value="Genomic_DNA"/>
</dbReference>
<comment type="function">
    <text evidence="4 5">Required for flagellar hook formation. May act as a scaffolding protein.</text>
</comment>
<evidence type="ECO:0000259" key="6">
    <source>
        <dbReference type="Pfam" id="PF13860"/>
    </source>
</evidence>
<dbReference type="AlphaFoldDB" id="A0A2N7PJA6"/>
<feature type="domain" description="FlgD/Vpr Ig-like" evidence="6">
    <location>
        <begin position="99"/>
        <end position="175"/>
    </location>
</feature>
<gene>
    <name evidence="7" type="ORF">C0197_04140</name>
</gene>
<comment type="caution">
    <text evidence="7">The sequence shown here is derived from an EMBL/GenBank/DDBJ whole genome shotgun (WGS) entry which is preliminary data.</text>
</comment>
<accession>A0A2N7PJA6</accession>
<evidence type="ECO:0000256" key="5">
    <source>
        <dbReference type="RuleBase" id="RU362076"/>
    </source>
</evidence>
<name>A0A2N7PJA6_9BACT</name>
<reference evidence="7 8" key="1">
    <citation type="submission" date="2018-01" db="EMBL/GenBank/DDBJ databases">
        <title>Metagenomic assembled genomes from two thermal pools in the Uzon Caldera, Kamchatka, Russia.</title>
        <authorList>
            <person name="Wilkins L."/>
            <person name="Ettinger C."/>
        </authorList>
    </citation>
    <scope>NUCLEOTIDE SEQUENCE [LARGE SCALE GENOMIC DNA]</scope>
    <source>
        <strain evidence="7">ZAV-15</strain>
    </source>
</reference>
<organism evidence="7 8">
    <name type="scientific">Caldimicrobium thiodismutans</name>
    <dbReference type="NCBI Taxonomy" id="1653476"/>
    <lineage>
        <taxon>Bacteria</taxon>
        <taxon>Pseudomonadati</taxon>
        <taxon>Thermodesulfobacteriota</taxon>
        <taxon>Thermodesulfobacteria</taxon>
        <taxon>Thermodesulfobacteriales</taxon>
        <taxon>Thermodesulfobacteriaceae</taxon>
        <taxon>Caldimicrobium</taxon>
    </lineage>
</organism>
<keyword evidence="3 5" id="KW-1005">Bacterial flagellum biogenesis</keyword>
<comment type="similarity">
    <text evidence="1 5">Belongs to the FlgD family.</text>
</comment>
<dbReference type="InterPro" id="IPR005648">
    <property type="entry name" value="FlgD"/>
</dbReference>
<dbReference type="GO" id="GO:0044781">
    <property type="term" value="P:bacterial-type flagellum organization"/>
    <property type="evidence" value="ECO:0007669"/>
    <property type="project" value="UniProtKB-UniRule"/>
</dbReference>
<dbReference type="Proteomes" id="UP000235731">
    <property type="component" value="Unassembled WGS sequence"/>
</dbReference>
<evidence type="ECO:0000256" key="2">
    <source>
        <dbReference type="ARBA" id="ARBA00016013"/>
    </source>
</evidence>
<dbReference type="Gene3D" id="2.30.30.910">
    <property type="match status" value="1"/>
</dbReference>
<evidence type="ECO:0000313" key="7">
    <source>
        <dbReference type="EMBL" id="PMP62699.1"/>
    </source>
</evidence>
<dbReference type="Pfam" id="PF03963">
    <property type="entry name" value="FlgD"/>
    <property type="match status" value="1"/>
</dbReference>
<protein>
    <recommendedName>
        <fullName evidence="2 5">Basal-body rod modification protein FlgD</fullName>
    </recommendedName>
</protein>
<dbReference type="Gene3D" id="2.60.40.4070">
    <property type="match status" value="1"/>
</dbReference>
<evidence type="ECO:0000256" key="1">
    <source>
        <dbReference type="ARBA" id="ARBA00010577"/>
    </source>
</evidence>